<proteinExistence type="predicted"/>
<sequence length="208" mass="24916">METLKRNLLTNFNDFFGDFGYRSVEGENFYLQEIYHSKKAIFLNLTEYKEGVMVEFMLGVSHTPTEMKLNELNENYTANAVQLSYHIYIDIIDNSLPKRTFLKIGESTKYYCSQMESFFVNAGFYWLDEYSKPSKLSNLMALSIIKDRYYDNNIWLMCQRSLLLKKFLEEPITESLFFTYYEFLQEKNFPESQLRAFLDLRSYFLFKT</sequence>
<dbReference type="AlphaFoldDB" id="A0A937DEX3"/>
<evidence type="ECO:0000313" key="1">
    <source>
        <dbReference type="EMBL" id="MBL0765647.1"/>
    </source>
</evidence>
<protein>
    <submittedName>
        <fullName evidence="1">Uncharacterized protein</fullName>
    </submittedName>
</protein>
<comment type="caution">
    <text evidence="1">The sequence shown here is derived from an EMBL/GenBank/DDBJ whole genome shotgun (WGS) entry which is preliminary data.</text>
</comment>
<dbReference type="Proteomes" id="UP000642920">
    <property type="component" value="Unassembled WGS sequence"/>
</dbReference>
<gene>
    <name evidence="1" type="ORF">JKP34_10320</name>
</gene>
<keyword evidence="2" id="KW-1185">Reference proteome</keyword>
<reference evidence="1" key="1">
    <citation type="submission" date="2021-01" db="EMBL/GenBank/DDBJ databases">
        <title>Marivirga sp. nov., isolated from intertidal surface sediments.</title>
        <authorList>
            <person name="Zhang M."/>
        </authorList>
    </citation>
    <scope>NUCLEOTIDE SEQUENCE</scope>
    <source>
        <strain evidence="1">SM1354</strain>
    </source>
</reference>
<name>A0A937DEX3_9BACT</name>
<organism evidence="1 2">
    <name type="scientific">Marivirga atlantica</name>
    <dbReference type="NCBI Taxonomy" id="1548457"/>
    <lineage>
        <taxon>Bacteria</taxon>
        <taxon>Pseudomonadati</taxon>
        <taxon>Bacteroidota</taxon>
        <taxon>Cytophagia</taxon>
        <taxon>Cytophagales</taxon>
        <taxon>Marivirgaceae</taxon>
        <taxon>Marivirga</taxon>
    </lineage>
</organism>
<dbReference type="EMBL" id="JAERQG010000002">
    <property type="protein sequence ID" value="MBL0765647.1"/>
    <property type="molecule type" value="Genomic_DNA"/>
</dbReference>
<dbReference type="RefSeq" id="WP_201920691.1">
    <property type="nucleotide sequence ID" value="NZ_JAERQG010000002.1"/>
</dbReference>
<accession>A0A937DEX3</accession>
<evidence type="ECO:0000313" key="2">
    <source>
        <dbReference type="Proteomes" id="UP000642920"/>
    </source>
</evidence>